<evidence type="ECO:0000259" key="4">
    <source>
        <dbReference type="PROSITE" id="PS50949"/>
    </source>
</evidence>
<dbReference type="InterPro" id="IPR050679">
    <property type="entry name" value="Bact_HTH_transcr_reg"/>
</dbReference>
<dbReference type="CDD" id="cd07377">
    <property type="entry name" value="WHTH_GntR"/>
    <property type="match status" value="1"/>
</dbReference>
<keyword evidence="3" id="KW-0804">Transcription</keyword>
<name>A0ABS9YG81_9ACTN</name>
<dbReference type="Proteomes" id="UP001165269">
    <property type="component" value="Unassembled WGS sequence"/>
</dbReference>
<evidence type="ECO:0000256" key="1">
    <source>
        <dbReference type="ARBA" id="ARBA00023015"/>
    </source>
</evidence>
<evidence type="ECO:0000256" key="2">
    <source>
        <dbReference type="ARBA" id="ARBA00023125"/>
    </source>
</evidence>
<dbReference type="SUPFAM" id="SSF46785">
    <property type="entry name" value="Winged helix' DNA-binding domain"/>
    <property type="match status" value="1"/>
</dbReference>
<dbReference type="RefSeq" id="WP_242772621.1">
    <property type="nucleotide sequence ID" value="NZ_JALDAY010000011.1"/>
</dbReference>
<dbReference type="InterPro" id="IPR036390">
    <property type="entry name" value="WH_DNA-bd_sf"/>
</dbReference>
<dbReference type="Gene3D" id="1.10.10.10">
    <property type="entry name" value="Winged helix-like DNA-binding domain superfamily/Winged helix DNA-binding domain"/>
    <property type="match status" value="1"/>
</dbReference>
<dbReference type="SMART" id="SM00345">
    <property type="entry name" value="HTH_GNTR"/>
    <property type="match status" value="1"/>
</dbReference>
<keyword evidence="2" id="KW-0238">DNA-binding</keyword>
<dbReference type="PANTHER" id="PTHR44846">
    <property type="entry name" value="MANNOSYL-D-GLYCERATE TRANSPORT/METABOLISM SYSTEM REPRESSOR MNGR-RELATED"/>
    <property type="match status" value="1"/>
</dbReference>
<organism evidence="5 6">
    <name type="scientific">Streptomyces cylindrosporus</name>
    <dbReference type="NCBI Taxonomy" id="2927583"/>
    <lineage>
        <taxon>Bacteria</taxon>
        <taxon>Bacillati</taxon>
        <taxon>Actinomycetota</taxon>
        <taxon>Actinomycetes</taxon>
        <taxon>Kitasatosporales</taxon>
        <taxon>Streptomycetaceae</taxon>
        <taxon>Streptomyces</taxon>
    </lineage>
</organism>
<dbReference type="InterPro" id="IPR036388">
    <property type="entry name" value="WH-like_DNA-bd_sf"/>
</dbReference>
<proteinExistence type="predicted"/>
<dbReference type="PROSITE" id="PS50949">
    <property type="entry name" value="HTH_GNTR"/>
    <property type="match status" value="1"/>
</dbReference>
<keyword evidence="6" id="KW-1185">Reference proteome</keyword>
<accession>A0ABS9YG81</accession>
<sequence length="137" mass="14326">MTEFRGKPAYLQLADTLRGRIESGKIPNGAPLPSAAELMKEFGVSSTVVKNGISVLRSEGLVLGHQGKAVFAQYPPVITPPPWAPPLVDAAHGLAEVVQEIAEGLPVDTAKARDALAAWRAAGEQLPQPLRAGLASS</sequence>
<dbReference type="PANTHER" id="PTHR44846:SF1">
    <property type="entry name" value="MANNOSYL-D-GLYCERATE TRANSPORT_METABOLISM SYSTEM REPRESSOR MNGR-RELATED"/>
    <property type="match status" value="1"/>
</dbReference>
<evidence type="ECO:0000313" key="5">
    <source>
        <dbReference type="EMBL" id="MCI3276245.1"/>
    </source>
</evidence>
<evidence type="ECO:0000256" key="3">
    <source>
        <dbReference type="ARBA" id="ARBA00023163"/>
    </source>
</evidence>
<feature type="domain" description="HTH gntR-type" evidence="4">
    <location>
        <begin position="7"/>
        <end position="75"/>
    </location>
</feature>
<reference evidence="5" key="1">
    <citation type="submission" date="2022-03" db="EMBL/GenBank/DDBJ databases">
        <title>Streptomyces 7R015 and 7R016 isolated from Barleria lupulina in Thailand.</title>
        <authorList>
            <person name="Kanchanasin P."/>
            <person name="Phongsopitanun W."/>
            <person name="Tanasupawat S."/>
        </authorList>
    </citation>
    <scope>NUCLEOTIDE SEQUENCE</scope>
    <source>
        <strain evidence="5">7R015</strain>
    </source>
</reference>
<protein>
    <submittedName>
        <fullName evidence="5">Winged helix-turn-helix domain-containing protein</fullName>
    </submittedName>
</protein>
<dbReference type="InterPro" id="IPR000524">
    <property type="entry name" value="Tscrpt_reg_HTH_GntR"/>
</dbReference>
<evidence type="ECO:0000313" key="6">
    <source>
        <dbReference type="Proteomes" id="UP001165269"/>
    </source>
</evidence>
<comment type="caution">
    <text evidence="5">The sequence shown here is derived from an EMBL/GenBank/DDBJ whole genome shotgun (WGS) entry which is preliminary data.</text>
</comment>
<dbReference type="EMBL" id="JALDAY010000011">
    <property type="protein sequence ID" value="MCI3276245.1"/>
    <property type="molecule type" value="Genomic_DNA"/>
</dbReference>
<gene>
    <name evidence="5" type="ORF">MQP27_34730</name>
</gene>
<dbReference type="Pfam" id="PF00392">
    <property type="entry name" value="GntR"/>
    <property type="match status" value="1"/>
</dbReference>
<keyword evidence="1" id="KW-0805">Transcription regulation</keyword>